<keyword evidence="2" id="KW-0349">Heme</keyword>
<evidence type="ECO:0000313" key="3">
    <source>
        <dbReference type="EMBL" id="PIB24933.1"/>
    </source>
</evidence>
<name>A0A2G5K7E2_9RHOB</name>
<evidence type="ECO:0000256" key="1">
    <source>
        <dbReference type="ARBA" id="ARBA00010617"/>
    </source>
</evidence>
<dbReference type="GO" id="GO:0016705">
    <property type="term" value="F:oxidoreductase activity, acting on paired donors, with incorporation or reduction of molecular oxygen"/>
    <property type="evidence" value="ECO:0007669"/>
    <property type="project" value="InterPro"/>
</dbReference>
<keyword evidence="2" id="KW-0408">Iron</keyword>
<dbReference type="Gene3D" id="1.10.630.10">
    <property type="entry name" value="Cytochrome P450"/>
    <property type="match status" value="1"/>
</dbReference>
<dbReference type="InterPro" id="IPR036396">
    <property type="entry name" value="Cyt_P450_sf"/>
</dbReference>
<dbReference type="PRINTS" id="PR00463">
    <property type="entry name" value="EP450I"/>
</dbReference>
<keyword evidence="4" id="KW-1185">Reference proteome</keyword>
<evidence type="ECO:0000256" key="2">
    <source>
        <dbReference type="PIRSR" id="PIRSR602401-1"/>
    </source>
</evidence>
<organism evidence="3 4">
    <name type="scientific">Paramylibacter kogurei</name>
    <dbReference type="NCBI Taxonomy" id="1889778"/>
    <lineage>
        <taxon>Bacteria</taxon>
        <taxon>Pseudomonadati</taxon>
        <taxon>Pseudomonadota</taxon>
        <taxon>Alphaproteobacteria</taxon>
        <taxon>Rhodobacterales</taxon>
        <taxon>Paracoccaceae</taxon>
        <taxon>Paramylibacter</taxon>
    </lineage>
</organism>
<comment type="cofactor">
    <cofactor evidence="2">
        <name>heme</name>
        <dbReference type="ChEBI" id="CHEBI:30413"/>
    </cofactor>
</comment>
<dbReference type="OrthoDB" id="9764248at2"/>
<dbReference type="Proteomes" id="UP000231516">
    <property type="component" value="Unassembled WGS sequence"/>
</dbReference>
<comment type="caution">
    <text evidence="3">The sequence shown here is derived from an EMBL/GenBank/DDBJ whole genome shotgun (WGS) entry which is preliminary data.</text>
</comment>
<dbReference type="PRINTS" id="PR00385">
    <property type="entry name" value="P450"/>
</dbReference>
<sequence length="454" mass="51896">MSDDITPPKPSARKERVSVFTHIRLFRQDIFASQPAKLYRAWMAELRMLLFKSYFINDPKLVETVLKKRPDDFPKSEIVTAGLFSLLGKSVFVTNGDLWKKQRRIIDPAFEGGRLRDVFPSMLAAADESVKRLRPFADGTPVEMEEQTSQLAADVIFRTLFSIPISDEIASETFEKFRAYQRTQPLLNIAAFLKRPSWVPKMQRRATKRAAHDVRRLLTRLTMDRAAMIANGTAPDDLATKIMTTRDPETGDLFTSDEMVDQVAIFFLAGHETSASALAWALYLLALDQDTQARVFAETSTLDDFTFANLSKLPFTRDVFRETLRLYPPVPMMVRETTQPELFRERKIKVGSQIILSPWHIQRHERLWDRPDVFDPDRWQTDETRKCARDAYMPFSAGARVCTGAGFAMVEGVVLLATLIRAFKFDVVDGHEPTPVAHLTVRAKDGIYLRLTKR</sequence>
<protein>
    <submittedName>
        <fullName evidence="3">Cytochrome</fullName>
    </submittedName>
</protein>
<dbReference type="GO" id="GO:0005506">
    <property type="term" value="F:iron ion binding"/>
    <property type="evidence" value="ECO:0007669"/>
    <property type="project" value="InterPro"/>
</dbReference>
<feature type="binding site" description="axial binding residue" evidence="2">
    <location>
        <position position="402"/>
    </location>
    <ligand>
        <name>heme</name>
        <dbReference type="ChEBI" id="CHEBI:30413"/>
    </ligand>
    <ligandPart>
        <name>Fe</name>
        <dbReference type="ChEBI" id="CHEBI:18248"/>
    </ligandPart>
</feature>
<dbReference type="InterPro" id="IPR002401">
    <property type="entry name" value="Cyt_P450_E_grp-I"/>
</dbReference>
<dbReference type="SUPFAM" id="SSF48264">
    <property type="entry name" value="Cytochrome P450"/>
    <property type="match status" value="1"/>
</dbReference>
<dbReference type="InterPro" id="IPR050121">
    <property type="entry name" value="Cytochrome_P450_monoxygenase"/>
</dbReference>
<dbReference type="AlphaFoldDB" id="A0A2G5K7E2"/>
<dbReference type="InterPro" id="IPR001128">
    <property type="entry name" value="Cyt_P450"/>
</dbReference>
<dbReference type="EMBL" id="MDGM01000012">
    <property type="protein sequence ID" value="PIB24933.1"/>
    <property type="molecule type" value="Genomic_DNA"/>
</dbReference>
<dbReference type="Pfam" id="PF00067">
    <property type="entry name" value="p450"/>
    <property type="match status" value="1"/>
</dbReference>
<comment type="similarity">
    <text evidence="1">Belongs to the cytochrome P450 family.</text>
</comment>
<dbReference type="PANTHER" id="PTHR24305:SF166">
    <property type="entry name" value="CYTOCHROME P450 12A4, MITOCHONDRIAL-RELATED"/>
    <property type="match status" value="1"/>
</dbReference>
<dbReference type="PANTHER" id="PTHR24305">
    <property type="entry name" value="CYTOCHROME P450"/>
    <property type="match status" value="1"/>
</dbReference>
<dbReference type="GO" id="GO:0004497">
    <property type="term" value="F:monooxygenase activity"/>
    <property type="evidence" value="ECO:0007669"/>
    <property type="project" value="InterPro"/>
</dbReference>
<evidence type="ECO:0000313" key="4">
    <source>
        <dbReference type="Proteomes" id="UP000231516"/>
    </source>
</evidence>
<dbReference type="GO" id="GO:0020037">
    <property type="term" value="F:heme binding"/>
    <property type="evidence" value="ECO:0007669"/>
    <property type="project" value="InterPro"/>
</dbReference>
<keyword evidence="2" id="KW-0479">Metal-binding</keyword>
<dbReference type="RefSeq" id="WP_099593728.1">
    <property type="nucleotide sequence ID" value="NZ_MDGM01000012.1"/>
</dbReference>
<proteinExistence type="inferred from homology"/>
<accession>A0A2G5K7E2</accession>
<gene>
    <name evidence="3" type="ORF">BFP76_07200</name>
</gene>
<reference evidence="3 4" key="1">
    <citation type="submission" date="2016-08" db="EMBL/GenBank/DDBJ databases">
        <title>Draft genome of Amylibacter sp. strain 4G11.</title>
        <authorList>
            <person name="Wong S.-K."/>
            <person name="Hamasaki K."/>
            <person name="Yoshizawa S."/>
        </authorList>
    </citation>
    <scope>NUCLEOTIDE SEQUENCE [LARGE SCALE GENOMIC DNA]</scope>
    <source>
        <strain evidence="3 4">4G11</strain>
    </source>
</reference>